<dbReference type="OrthoDB" id="167295at2759"/>
<dbReference type="Proteomes" id="UP000822476">
    <property type="component" value="Unassembled WGS sequence"/>
</dbReference>
<protein>
    <recommendedName>
        <fullName evidence="4">Selenoprotein K</fullName>
    </recommendedName>
</protein>
<proteinExistence type="predicted"/>
<feature type="region of interest" description="Disordered" evidence="1">
    <location>
        <begin position="47"/>
        <end position="88"/>
    </location>
</feature>
<evidence type="ECO:0000313" key="3">
    <source>
        <dbReference type="Proteomes" id="UP000822476"/>
    </source>
</evidence>
<organism evidence="2 3">
    <name type="scientific">Paragonimus skrjabini miyazakii</name>
    <dbReference type="NCBI Taxonomy" id="59628"/>
    <lineage>
        <taxon>Eukaryota</taxon>
        <taxon>Metazoa</taxon>
        <taxon>Spiralia</taxon>
        <taxon>Lophotrochozoa</taxon>
        <taxon>Platyhelminthes</taxon>
        <taxon>Trematoda</taxon>
        <taxon>Digenea</taxon>
        <taxon>Plagiorchiida</taxon>
        <taxon>Troglotremata</taxon>
        <taxon>Troglotrematidae</taxon>
        <taxon>Paragonimus</taxon>
    </lineage>
</organism>
<comment type="caution">
    <text evidence="2">The sequence shown here is derived from an EMBL/GenBank/DDBJ whole genome shotgun (WGS) entry which is preliminary data.</text>
</comment>
<dbReference type="AlphaFoldDB" id="A0A8S9YHK9"/>
<accession>A0A8S9YHK9</accession>
<evidence type="ECO:0000313" key="2">
    <source>
        <dbReference type="EMBL" id="KAF7233335.1"/>
    </source>
</evidence>
<gene>
    <name evidence="2" type="ORF">EG68_09851</name>
</gene>
<keyword evidence="3" id="KW-1185">Reference proteome</keyword>
<name>A0A8S9YHK9_9TREM</name>
<evidence type="ECO:0008006" key="4">
    <source>
        <dbReference type="Google" id="ProtNLM"/>
    </source>
</evidence>
<reference evidence="2" key="1">
    <citation type="submission" date="2019-07" db="EMBL/GenBank/DDBJ databases">
        <title>Annotation for the trematode Paragonimus miyazaki's.</title>
        <authorList>
            <person name="Choi Y.-J."/>
        </authorList>
    </citation>
    <scope>NUCLEOTIDE SEQUENCE</scope>
    <source>
        <strain evidence="2">Japan</strain>
    </source>
</reference>
<dbReference type="InterPro" id="IPR024491">
    <property type="entry name" value="Se_SelK/SelG"/>
</dbReference>
<dbReference type="Pfam" id="PF10961">
    <property type="entry name" value="SelK_SelG"/>
    <property type="match status" value="1"/>
</dbReference>
<dbReference type="EMBL" id="JTDE01021142">
    <property type="protein sequence ID" value="KAF7233335.1"/>
    <property type="molecule type" value="Genomic_DNA"/>
</dbReference>
<evidence type="ECO:0000256" key="1">
    <source>
        <dbReference type="SAM" id="MobiDB-lite"/>
    </source>
</evidence>
<feature type="compositionally biased region" description="Gly residues" evidence="1">
    <location>
        <begin position="67"/>
        <end position="76"/>
    </location>
</feature>
<sequence length="88" mass="9397">MPYVTGSGQVVEKQPWNVNYFKKLLSDLLNVFILFFQTMLPLDLFRDGSSSQRSSWGGGPPRPPGRRFGGPCGPNGGSPDAPPMAGGG</sequence>